<evidence type="ECO:0000313" key="4">
    <source>
        <dbReference type="Proteomes" id="UP000641137"/>
    </source>
</evidence>
<dbReference type="AlphaFoldDB" id="A0A8J3DSA4"/>
<protein>
    <submittedName>
        <fullName evidence="3">4-diphosphocytidyl-2C-methyl-D-erythritol kinase</fullName>
    </submittedName>
</protein>
<keyword evidence="4" id="KW-1185">Reference proteome</keyword>
<name>A0A8J3DSA4_9HYPH</name>
<sequence length="183" mass="19298">MTTVVLLAAGKSRRFGEKCKLRTPFMGKPLIRHAADAVVNTGLPRIAVVSDPAVQALIPEFRCIFSNGLMSQSLKAGIGALGDDDALIMLGDMPFVKSEFLLQIAGADTPAAATDGNKVSPPALIKSTLYPRLSALQGDQGAGSLLRELPGLMRFSAGPGELEDIDTGDDFAKFCEPTATKEH</sequence>
<keyword evidence="3" id="KW-0808">Transferase</keyword>
<reference evidence="3" key="2">
    <citation type="submission" date="2020-09" db="EMBL/GenBank/DDBJ databases">
        <authorList>
            <person name="Sun Q."/>
            <person name="Kim S."/>
        </authorList>
    </citation>
    <scope>NUCLEOTIDE SEQUENCE</scope>
    <source>
        <strain evidence="3">KCTC 42097</strain>
    </source>
</reference>
<accession>A0A8J3DSA4</accession>
<evidence type="ECO:0000313" key="3">
    <source>
        <dbReference type="EMBL" id="GHC71882.1"/>
    </source>
</evidence>
<dbReference type="RefSeq" id="WP_189489786.1">
    <property type="nucleotide sequence ID" value="NZ_BMZO01000006.1"/>
</dbReference>
<organism evidence="3 4">
    <name type="scientific">Limoniibacter endophyticus</name>
    <dbReference type="NCBI Taxonomy" id="1565040"/>
    <lineage>
        <taxon>Bacteria</taxon>
        <taxon>Pseudomonadati</taxon>
        <taxon>Pseudomonadota</taxon>
        <taxon>Alphaproteobacteria</taxon>
        <taxon>Hyphomicrobiales</taxon>
        <taxon>Bartonellaceae</taxon>
        <taxon>Limoniibacter</taxon>
    </lineage>
</organism>
<dbReference type="PANTHER" id="PTHR43777">
    <property type="entry name" value="MOLYBDENUM COFACTOR CYTIDYLYLTRANSFERASE"/>
    <property type="match status" value="1"/>
</dbReference>
<feature type="domain" description="MobA-like NTP transferase" evidence="2">
    <location>
        <begin position="4"/>
        <end position="149"/>
    </location>
</feature>
<dbReference type="CDD" id="cd04182">
    <property type="entry name" value="GT_2_like_f"/>
    <property type="match status" value="1"/>
</dbReference>
<evidence type="ECO:0000259" key="2">
    <source>
        <dbReference type="Pfam" id="PF12804"/>
    </source>
</evidence>
<dbReference type="Pfam" id="PF12804">
    <property type="entry name" value="NTP_transf_3"/>
    <property type="match status" value="1"/>
</dbReference>
<evidence type="ECO:0000256" key="1">
    <source>
        <dbReference type="ARBA" id="ARBA00022842"/>
    </source>
</evidence>
<keyword evidence="3" id="KW-0418">Kinase</keyword>
<dbReference type="InterPro" id="IPR029044">
    <property type="entry name" value="Nucleotide-diphossugar_trans"/>
</dbReference>
<dbReference type="PANTHER" id="PTHR43777:SF1">
    <property type="entry name" value="MOLYBDENUM COFACTOR CYTIDYLYLTRANSFERASE"/>
    <property type="match status" value="1"/>
</dbReference>
<dbReference type="SUPFAM" id="SSF53448">
    <property type="entry name" value="Nucleotide-diphospho-sugar transferases"/>
    <property type="match status" value="1"/>
</dbReference>
<dbReference type="Gene3D" id="3.90.550.10">
    <property type="entry name" value="Spore Coat Polysaccharide Biosynthesis Protein SpsA, Chain A"/>
    <property type="match status" value="1"/>
</dbReference>
<comment type="caution">
    <text evidence="3">The sequence shown here is derived from an EMBL/GenBank/DDBJ whole genome shotgun (WGS) entry which is preliminary data.</text>
</comment>
<dbReference type="EMBL" id="BMZO01000006">
    <property type="protein sequence ID" value="GHC71882.1"/>
    <property type="molecule type" value="Genomic_DNA"/>
</dbReference>
<dbReference type="Proteomes" id="UP000641137">
    <property type="component" value="Unassembled WGS sequence"/>
</dbReference>
<gene>
    <name evidence="3" type="ORF">GCM10010136_19180</name>
</gene>
<proteinExistence type="predicted"/>
<reference evidence="3" key="1">
    <citation type="journal article" date="2014" name="Int. J. Syst. Evol. Microbiol.">
        <title>Complete genome sequence of Corynebacterium casei LMG S-19264T (=DSM 44701T), isolated from a smear-ripened cheese.</title>
        <authorList>
            <consortium name="US DOE Joint Genome Institute (JGI-PGF)"/>
            <person name="Walter F."/>
            <person name="Albersmeier A."/>
            <person name="Kalinowski J."/>
            <person name="Ruckert C."/>
        </authorList>
    </citation>
    <scope>NUCLEOTIDE SEQUENCE</scope>
    <source>
        <strain evidence="3">KCTC 42097</strain>
    </source>
</reference>
<dbReference type="InterPro" id="IPR025877">
    <property type="entry name" value="MobA-like_NTP_Trfase"/>
</dbReference>
<dbReference type="GO" id="GO:0016301">
    <property type="term" value="F:kinase activity"/>
    <property type="evidence" value="ECO:0007669"/>
    <property type="project" value="UniProtKB-KW"/>
</dbReference>
<keyword evidence="1" id="KW-0460">Magnesium</keyword>
<dbReference type="GO" id="GO:0016779">
    <property type="term" value="F:nucleotidyltransferase activity"/>
    <property type="evidence" value="ECO:0007669"/>
    <property type="project" value="UniProtKB-ARBA"/>
</dbReference>